<dbReference type="GO" id="GO:0005829">
    <property type="term" value="C:cytosol"/>
    <property type="evidence" value="ECO:0007669"/>
    <property type="project" value="TreeGrafter"/>
</dbReference>
<gene>
    <name evidence="5" type="ORF">METZ01_LOCUS161334</name>
</gene>
<evidence type="ECO:0000259" key="3">
    <source>
        <dbReference type="Pfam" id="PF00994"/>
    </source>
</evidence>
<dbReference type="SUPFAM" id="SSF63882">
    <property type="entry name" value="MoeA N-terminal region -like"/>
    <property type="match status" value="1"/>
</dbReference>
<dbReference type="SUPFAM" id="SSF53218">
    <property type="entry name" value="Molybdenum cofactor biosynthesis proteins"/>
    <property type="match status" value="1"/>
</dbReference>
<dbReference type="PANTHER" id="PTHR10192:SF5">
    <property type="entry name" value="GEPHYRIN"/>
    <property type="match status" value="1"/>
</dbReference>
<dbReference type="InterPro" id="IPR001453">
    <property type="entry name" value="MoaB/Mog_dom"/>
</dbReference>
<accession>A0A382B3S7</accession>
<feature type="domain" description="MoaB/Mog" evidence="3">
    <location>
        <begin position="187"/>
        <end position="259"/>
    </location>
</feature>
<dbReference type="InterPro" id="IPR038987">
    <property type="entry name" value="MoeA-like"/>
</dbReference>
<evidence type="ECO:0000259" key="4">
    <source>
        <dbReference type="Pfam" id="PF03453"/>
    </source>
</evidence>
<protein>
    <recommendedName>
        <fullName evidence="6">MoaB/Mog domain-containing protein</fullName>
    </recommendedName>
</protein>
<name>A0A382B3S7_9ZZZZ</name>
<dbReference type="Pfam" id="PF03453">
    <property type="entry name" value="MoeA_N"/>
    <property type="match status" value="1"/>
</dbReference>
<dbReference type="InterPro" id="IPR036425">
    <property type="entry name" value="MoaB/Mog-like_dom_sf"/>
</dbReference>
<dbReference type="CDD" id="cd00887">
    <property type="entry name" value="MoeA"/>
    <property type="match status" value="1"/>
</dbReference>
<dbReference type="EMBL" id="UINC01028094">
    <property type="protein sequence ID" value="SVB08480.1"/>
    <property type="molecule type" value="Genomic_DNA"/>
</dbReference>
<evidence type="ECO:0000313" key="5">
    <source>
        <dbReference type="EMBL" id="SVB08480.1"/>
    </source>
</evidence>
<dbReference type="FunFam" id="2.170.190.11:FF:000001">
    <property type="entry name" value="Molybdopterin molybdenumtransferase"/>
    <property type="match status" value="1"/>
</dbReference>
<dbReference type="InterPro" id="IPR005110">
    <property type="entry name" value="MoeA_linker/N"/>
</dbReference>
<evidence type="ECO:0008006" key="6">
    <source>
        <dbReference type="Google" id="ProtNLM"/>
    </source>
</evidence>
<evidence type="ECO:0000256" key="2">
    <source>
        <dbReference type="ARBA" id="ARBA00023150"/>
    </source>
</evidence>
<dbReference type="GO" id="GO:0006777">
    <property type="term" value="P:Mo-molybdopterin cofactor biosynthetic process"/>
    <property type="evidence" value="ECO:0007669"/>
    <property type="project" value="UniProtKB-KW"/>
</dbReference>
<dbReference type="PANTHER" id="PTHR10192">
    <property type="entry name" value="MOLYBDOPTERIN BIOSYNTHESIS PROTEIN"/>
    <property type="match status" value="1"/>
</dbReference>
<dbReference type="Pfam" id="PF00994">
    <property type="entry name" value="MoCF_biosynth"/>
    <property type="match status" value="1"/>
</dbReference>
<feature type="non-terminal residue" evidence="5">
    <location>
        <position position="260"/>
    </location>
</feature>
<comment type="pathway">
    <text evidence="1">Cofactor biosynthesis; molybdopterin biosynthesis.</text>
</comment>
<dbReference type="Gene3D" id="2.170.190.11">
    <property type="entry name" value="Molybdopterin biosynthesis moea protein, domain 3"/>
    <property type="match status" value="1"/>
</dbReference>
<dbReference type="AlphaFoldDB" id="A0A382B3S7"/>
<dbReference type="Gene3D" id="3.40.980.10">
    <property type="entry name" value="MoaB/Mog-like domain"/>
    <property type="match status" value="1"/>
</dbReference>
<reference evidence="5" key="1">
    <citation type="submission" date="2018-05" db="EMBL/GenBank/DDBJ databases">
        <authorList>
            <person name="Lanie J.A."/>
            <person name="Ng W.-L."/>
            <person name="Kazmierczak K.M."/>
            <person name="Andrzejewski T.M."/>
            <person name="Davidsen T.M."/>
            <person name="Wayne K.J."/>
            <person name="Tettelin H."/>
            <person name="Glass J.I."/>
            <person name="Rusch D."/>
            <person name="Podicherti R."/>
            <person name="Tsui H.-C.T."/>
            <person name="Winkler M.E."/>
        </authorList>
    </citation>
    <scope>NUCLEOTIDE SEQUENCE</scope>
</reference>
<sequence length="260" mass="28133">MISVEDAYSRILSAFQTLESEERSLLKAQGQVTAQDIFSPFDIPMLSNSAMDGYAIRFQDVQSASSSCPVILKVTETVAAGYMPKGTVLNGTAIRIMTGAPVPEGCDTIIPFEETDEEERKTYGKGLNEIGIKKAQKINMHIRPRGEDIPKYSKVLAKGTTLTPSSIGILASLGFKSVKVVRRPRVAIIATGDELISPGRQLKEGKIFDSNSYTIGAAVERYGGIPDIIGIAKDNMEHLRKKLLRGLEADLLVTSAGVSK</sequence>
<dbReference type="InterPro" id="IPR036135">
    <property type="entry name" value="MoeA_linker/N_sf"/>
</dbReference>
<dbReference type="GO" id="GO:0061599">
    <property type="term" value="F:molybdopterin molybdotransferase activity"/>
    <property type="evidence" value="ECO:0007669"/>
    <property type="project" value="TreeGrafter"/>
</dbReference>
<organism evidence="5">
    <name type="scientific">marine metagenome</name>
    <dbReference type="NCBI Taxonomy" id="408172"/>
    <lineage>
        <taxon>unclassified sequences</taxon>
        <taxon>metagenomes</taxon>
        <taxon>ecological metagenomes</taxon>
    </lineage>
</organism>
<feature type="domain" description="MoeA N-terminal and linker" evidence="4">
    <location>
        <begin position="2"/>
        <end position="174"/>
    </location>
</feature>
<evidence type="ECO:0000256" key="1">
    <source>
        <dbReference type="ARBA" id="ARBA00005046"/>
    </source>
</evidence>
<keyword evidence="2" id="KW-0501">Molybdenum cofactor biosynthesis</keyword>
<proteinExistence type="predicted"/>